<keyword evidence="1" id="KW-0812">Transmembrane</keyword>
<dbReference type="EMBL" id="AWFH01000001">
    <property type="protein sequence ID" value="KCZ65374.1"/>
    <property type="molecule type" value="Genomic_DNA"/>
</dbReference>
<keyword evidence="1" id="KW-0472">Membrane</keyword>
<dbReference type="OrthoDB" id="9942757at2"/>
<gene>
    <name evidence="2" type="ORF">HY36_03010</name>
</gene>
<dbReference type="PATRIC" id="fig|1280948.3.peg.596"/>
<proteinExistence type="predicted"/>
<dbReference type="AlphaFoldDB" id="A0A059EBW1"/>
<dbReference type="RefSeq" id="WP_155841657.1">
    <property type="nucleotide sequence ID" value="NZ_AWFH01000001.1"/>
</dbReference>
<reference evidence="2 3" key="1">
    <citation type="journal article" date="2014" name="Antonie Van Leeuwenhoek">
        <title>Hyphomonas beringensis sp. nov. and Hyphomonas chukchiensis sp. nov., isolated from surface seawater of the Bering Sea and Chukchi Sea.</title>
        <authorList>
            <person name="Li C."/>
            <person name="Lai Q."/>
            <person name="Li G."/>
            <person name="Dong C."/>
            <person name="Wang J."/>
            <person name="Liao Y."/>
            <person name="Shao Z."/>
        </authorList>
    </citation>
    <scope>NUCLEOTIDE SEQUENCE [LARGE SCALE GENOMIC DNA]</scope>
    <source>
        <strain evidence="2 3">22II1-22F38</strain>
    </source>
</reference>
<evidence type="ECO:0000313" key="3">
    <source>
        <dbReference type="Proteomes" id="UP000024547"/>
    </source>
</evidence>
<protein>
    <submittedName>
        <fullName evidence="2">Uncharacterized protein</fullName>
    </submittedName>
</protein>
<name>A0A059EBW1_9PROT</name>
<keyword evidence="3" id="KW-1185">Reference proteome</keyword>
<keyword evidence="1" id="KW-1133">Transmembrane helix</keyword>
<organism evidence="2 3">
    <name type="scientific">Hyphomonas atlantica</name>
    <dbReference type="NCBI Taxonomy" id="1280948"/>
    <lineage>
        <taxon>Bacteria</taxon>
        <taxon>Pseudomonadati</taxon>
        <taxon>Pseudomonadota</taxon>
        <taxon>Alphaproteobacteria</taxon>
        <taxon>Hyphomonadales</taxon>
        <taxon>Hyphomonadaceae</taxon>
        <taxon>Hyphomonas</taxon>
    </lineage>
</organism>
<dbReference type="STRING" id="1280948.HY36_03010"/>
<feature type="transmembrane region" description="Helical" evidence="1">
    <location>
        <begin position="24"/>
        <end position="45"/>
    </location>
</feature>
<comment type="caution">
    <text evidence="2">The sequence shown here is derived from an EMBL/GenBank/DDBJ whole genome shotgun (WGS) entry which is preliminary data.</text>
</comment>
<sequence length="47" mass="5112">MQTTHKEKEVSTTEARQGRRRTGLLNVMAIGIVIALIGMLLAFAITA</sequence>
<accession>A0A059EBW1</accession>
<evidence type="ECO:0000256" key="1">
    <source>
        <dbReference type="SAM" id="Phobius"/>
    </source>
</evidence>
<evidence type="ECO:0000313" key="2">
    <source>
        <dbReference type="EMBL" id="KCZ65374.1"/>
    </source>
</evidence>
<dbReference type="Proteomes" id="UP000024547">
    <property type="component" value="Unassembled WGS sequence"/>
</dbReference>